<organism evidence="1 2">
    <name type="scientific">Podospora aff. communis PSN243</name>
    <dbReference type="NCBI Taxonomy" id="3040156"/>
    <lineage>
        <taxon>Eukaryota</taxon>
        <taxon>Fungi</taxon>
        <taxon>Dikarya</taxon>
        <taxon>Ascomycota</taxon>
        <taxon>Pezizomycotina</taxon>
        <taxon>Sordariomycetes</taxon>
        <taxon>Sordariomycetidae</taxon>
        <taxon>Sordariales</taxon>
        <taxon>Podosporaceae</taxon>
        <taxon>Podospora</taxon>
    </lineage>
</organism>
<sequence length="346" mass="37586">MASAVINTLKQRLAENASLRPILTSLNGDNSWLISIPRPTAERRGKAYFHIVSDAWLTPDTVLFRAWVLKLGRQADAAIADGPAVENLIQEIEGAAAAACNAISAPADDGDIAPSQTSIDAIFQNFHYADHLDERTLRTFGPDVPVFATPEAAAIIRPWNHFCHVAQTRDLDPACPGTWRDLRPEGGALLPTWLSVFRLTGHHELNFATAIVWADAVSDAHEALLYSPHGIRVDQPALQAFAHNLDPPVRVLAMLHALKDSFAFGSRTTLGVAGGLALERQVRPKYWVKSHDAGLLYSGLIAWLAWINDITRSIEDGLAEEAGKSGVDAGMPKLVEVDNGDCFVLE</sequence>
<evidence type="ECO:0000313" key="1">
    <source>
        <dbReference type="EMBL" id="KAK4443341.1"/>
    </source>
</evidence>
<keyword evidence="2" id="KW-1185">Reference proteome</keyword>
<name>A0AAV9G743_9PEZI</name>
<dbReference type="PANTHER" id="PTHR36142:SF2">
    <property type="entry name" value="METALLO-HYDROLASE_OXIDOREDUCTASE SUPERFAMILY PROTEIN"/>
    <property type="match status" value="1"/>
</dbReference>
<gene>
    <name evidence="1" type="ORF">QBC34DRAFT_212361</name>
</gene>
<dbReference type="AlphaFoldDB" id="A0AAV9G743"/>
<proteinExistence type="predicted"/>
<reference evidence="1" key="2">
    <citation type="submission" date="2023-05" db="EMBL/GenBank/DDBJ databases">
        <authorList>
            <consortium name="Lawrence Berkeley National Laboratory"/>
            <person name="Steindorff A."/>
            <person name="Hensen N."/>
            <person name="Bonometti L."/>
            <person name="Westerberg I."/>
            <person name="Brannstrom I.O."/>
            <person name="Guillou S."/>
            <person name="Cros-Aarteil S."/>
            <person name="Calhoun S."/>
            <person name="Haridas S."/>
            <person name="Kuo A."/>
            <person name="Mondo S."/>
            <person name="Pangilinan J."/>
            <person name="Riley R."/>
            <person name="Labutti K."/>
            <person name="Andreopoulos B."/>
            <person name="Lipzen A."/>
            <person name="Chen C."/>
            <person name="Yanf M."/>
            <person name="Daum C."/>
            <person name="Ng V."/>
            <person name="Clum A."/>
            <person name="Ohm R."/>
            <person name="Martin F."/>
            <person name="Silar P."/>
            <person name="Natvig D."/>
            <person name="Lalanne C."/>
            <person name="Gautier V."/>
            <person name="Ament-Velasquez S.L."/>
            <person name="Kruys A."/>
            <person name="Hutchinson M.I."/>
            <person name="Powell A.J."/>
            <person name="Barry K."/>
            <person name="Miller A.N."/>
            <person name="Grigoriev I.V."/>
            <person name="Debuchy R."/>
            <person name="Gladieux P."/>
            <person name="Thoren M.H."/>
            <person name="Johannesson H."/>
        </authorList>
    </citation>
    <scope>NUCLEOTIDE SEQUENCE</scope>
    <source>
        <strain evidence="1">PSN243</strain>
    </source>
</reference>
<comment type="caution">
    <text evidence="1">The sequence shown here is derived from an EMBL/GenBank/DDBJ whole genome shotgun (WGS) entry which is preliminary data.</text>
</comment>
<dbReference type="EMBL" id="MU865995">
    <property type="protein sequence ID" value="KAK4443341.1"/>
    <property type="molecule type" value="Genomic_DNA"/>
</dbReference>
<protein>
    <submittedName>
        <fullName evidence="1">Uncharacterized protein</fullName>
    </submittedName>
</protein>
<dbReference type="Proteomes" id="UP001321760">
    <property type="component" value="Unassembled WGS sequence"/>
</dbReference>
<evidence type="ECO:0000313" key="2">
    <source>
        <dbReference type="Proteomes" id="UP001321760"/>
    </source>
</evidence>
<dbReference type="PANTHER" id="PTHR36142">
    <property type="entry name" value="METALLO-HYDROLASE/OXIDOREDUCTASE SUPERFAMILY PROTEIN"/>
    <property type="match status" value="1"/>
</dbReference>
<reference evidence="1" key="1">
    <citation type="journal article" date="2023" name="Mol. Phylogenet. Evol.">
        <title>Genome-scale phylogeny and comparative genomics of the fungal order Sordariales.</title>
        <authorList>
            <person name="Hensen N."/>
            <person name="Bonometti L."/>
            <person name="Westerberg I."/>
            <person name="Brannstrom I.O."/>
            <person name="Guillou S."/>
            <person name="Cros-Aarteil S."/>
            <person name="Calhoun S."/>
            <person name="Haridas S."/>
            <person name="Kuo A."/>
            <person name="Mondo S."/>
            <person name="Pangilinan J."/>
            <person name="Riley R."/>
            <person name="LaButti K."/>
            <person name="Andreopoulos B."/>
            <person name="Lipzen A."/>
            <person name="Chen C."/>
            <person name="Yan M."/>
            <person name="Daum C."/>
            <person name="Ng V."/>
            <person name="Clum A."/>
            <person name="Steindorff A."/>
            <person name="Ohm R.A."/>
            <person name="Martin F."/>
            <person name="Silar P."/>
            <person name="Natvig D.O."/>
            <person name="Lalanne C."/>
            <person name="Gautier V."/>
            <person name="Ament-Velasquez S.L."/>
            <person name="Kruys A."/>
            <person name="Hutchinson M.I."/>
            <person name="Powell A.J."/>
            <person name="Barry K."/>
            <person name="Miller A.N."/>
            <person name="Grigoriev I.V."/>
            <person name="Debuchy R."/>
            <person name="Gladieux P."/>
            <person name="Hiltunen Thoren M."/>
            <person name="Johannesson H."/>
        </authorList>
    </citation>
    <scope>NUCLEOTIDE SEQUENCE</scope>
    <source>
        <strain evidence="1">PSN243</strain>
    </source>
</reference>
<accession>A0AAV9G743</accession>